<evidence type="ECO:0000256" key="6">
    <source>
        <dbReference type="ARBA" id="ARBA00022840"/>
    </source>
</evidence>
<keyword evidence="11" id="KW-1185">Reference proteome</keyword>
<comment type="similarity">
    <text evidence="2">In the C-terminal section; belongs to the NAD synthetase family.</text>
</comment>
<keyword evidence="5" id="KW-0547">Nucleotide-binding</keyword>
<dbReference type="Pfam" id="PF02540">
    <property type="entry name" value="NAD_synthase"/>
    <property type="match status" value="1"/>
</dbReference>
<comment type="caution">
    <text evidence="10">The sequence shown here is derived from an EMBL/GenBank/DDBJ whole genome shotgun (WGS) entry which is preliminary data.</text>
</comment>
<keyword evidence="4" id="KW-0436">Ligase</keyword>
<evidence type="ECO:0000313" key="10">
    <source>
        <dbReference type="EMBL" id="MCL7027512.1"/>
    </source>
</evidence>
<dbReference type="GO" id="GO:0009435">
    <property type="term" value="P:NAD+ biosynthetic process"/>
    <property type="evidence" value="ECO:0007669"/>
    <property type="project" value="InterPro"/>
</dbReference>
<dbReference type="NCBIfam" id="TIGR00552">
    <property type="entry name" value="nadE"/>
    <property type="match status" value="1"/>
</dbReference>
<dbReference type="EC" id="6.3.5.1" evidence="3"/>
<dbReference type="Gene3D" id="3.40.50.620">
    <property type="entry name" value="HUPs"/>
    <property type="match status" value="1"/>
</dbReference>
<dbReference type="PANTHER" id="PTHR23090:SF9">
    <property type="entry name" value="GLUTAMINE-DEPENDENT NAD(+) SYNTHETASE"/>
    <property type="match status" value="1"/>
</dbReference>
<feature type="domain" description="NAD/GMP synthase" evidence="9">
    <location>
        <begin position="3"/>
        <end position="262"/>
    </location>
</feature>
<sequence length="383" mass="42924">MWDYLRRSGASGFLLPLSGGADSSSVAAIVGCMCQLVVKEIANGDEQVKADAIRIGHYTDRLFPTDSKEFAKRIFYTVYMGTENSSDATRSRAKLLADEIGSWHLDVSIDSVISSLLSLFQTLTGKRPAYKVDGGSDAENLGLQNIQARIRMVLAFMLASLLPWAHGKPGFYLVLGSSNVDEALRGYLTKYDCSSADINPIGSISKQDLRTFLKWAAVSLGYSSLAEIEAAPPTAELEPIRSDYCQLDESDMGMTYEDLSTFGKLRKSSQCGPVSMFQKLWSKWGDTLSLFEIAYKVKYFFKYYSINRHKMTVLTPSYHAESYSPDDNRFDLRQFLYNPNWPRQFCKIDELVSQFDGNKPTAGAFGEHEQMGGMPRIWTVVNW</sequence>
<evidence type="ECO:0000259" key="9">
    <source>
        <dbReference type="Pfam" id="PF02540"/>
    </source>
</evidence>
<dbReference type="CDD" id="cd00553">
    <property type="entry name" value="NAD_synthase"/>
    <property type="match status" value="1"/>
</dbReference>
<evidence type="ECO:0000256" key="1">
    <source>
        <dbReference type="ARBA" id="ARBA00005188"/>
    </source>
</evidence>
<dbReference type="InterPro" id="IPR022310">
    <property type="entry name" value="NAD/GMP_synthase"/>
</dbReference>
<gene>
    <name evidence="10" type="ORF">MKW94_003794</name>
</gene>
<evidence type="ECO:0000256" key="8">
    <source>
        <dbReference type="ARBA" id="ARBA00030681"/>
    </source>
</evidence>
<dbReference type="SUPFAM" id="SSF52402">
    <property type="entry name" value="Adenine nucleotide alpha hydrolases-like"/>
    <property type="match status" value="1"/>
</dbReference>
<evidence type="ECO:0000256" key="2">
    <source>
        <dbReference type="ARBA" id="ARBA00007145"/>
    </source>
</evidence>
<proteinExistence type="inferred from homology"/>
<dbReference type="Proteomes" id="UP001177140">
    <property type="component" value="Unassembled WGS sequence"/>
</dbReference>
<evidence type="ECO:0000256" key="7">
    <source>
        <dbReference type="ARBA" id="ARBA00023027"/>
    </source>
</evidence>
<dbReference type="PIRSF" id="PIRSF006630">
    <property type="entry name" value="NADS_GAT"/>
    <property type="match status" value="1"/>
</dbReference>
<comment type="pathway">
    <text evidence="1">Cofactor biosynthesis; NAD(+) biosynthesis; NAD(+) from deamido-NAD(+) (L-Gln route): step 1/1.</text>
</comment>
<name>A0AA41V0X3_PAPNU</name>
<protein>
    <recommendedName>
        <fullName evidence="3">NAD(+) synthase (glutamine-hydrolyzing)</fullName>
        <ecNumber evidence="3">6.3.5.1</ecNumber>
    </recommendedName>
    <alternativeName>
        <fullName evidence="8">NAD(+) synthase [glutamine-hydrolyzing]</fullName>
    </alternativeName>
</protein>
<dbReference type="InterPro" id="IPR014445">
    <property type="entry name" value="Gln-dep_NAD_synthase"/>
</dbReference>
<evidence type="ECO:0000256" key="3">
    <source>
        <dbReference type="ARBA" id="ARBA00012743"/>
    </source>
</evidence>
<organism evidence="10 11">
    <name type="scientific">Papaver nudicaule</name>
    <name type="common">Iceland poppy</name>
    <dbReference type="NCBI Taxonomy" id="74823"/>
    <lineage>
        <taxon>Eukaryota</taxon>
        <taxon>Viridiplantae</taxon>
        <taxon>Streptophyta</taxon>
        <taxon>Embryophyta</taxon>
        <taxon>Tracheophyta</taxon>
        <taxon>Spermatophyta</taxon>
        <taxon>Magnoliopsida</taxon>
        <taxon>Ranunculales</taxon>
        <taxon>Papaveraceae</taxon>
        <taxon>Papaveroideae</taxon>
        <taxon>Papaver</taxon>
    </lineage>
</organism>
<dbReference type="AlphaFoldDB" id="A0AA41V0X3"/>
<keyword evidence="7" id="KW-0520">NAD</keyword>
<reference evidence="10" key="1">
    <citation type="submission" date="2022-03" db="EMBL/GenBank/DDBJ databases">
        <title>A functionally conserved STORR gene fusion in Papaver species that diverged 16.8 million years ago.</title>
        <authorList>
            <person name="Catania T."/>
        </authorList>
    </citation>
    <scope>NUCLEOTIDE SEQUENCE</scope>
    <source>
        <strain evidence="10">S-191538</strain>
    </source>
</reference>
<evidence type="ECO:0000313" key="11">
    <source>
        <dbReference type="Proteomes" id="UP001177140"/>
    </source>
</evidence>
<evidence type="ECO:0000256" key="4">
    <source>
        <dbReference type="ARBA" id="ARBA00022598"/>
    </source>
</evidence>
<dbReference type="FunFam" id="3.40.50.620:FF:000036">
    <property type="entry name" value="Glutamine-dependent NAD(+) synthetase"/>
    <property type="match status" value="1"/>
</dbReference>
<dbReference type="GO" id="GO:0005524">
    <property type="term" value="F:ATP binding"/>
    <property type="evidence" value="ECO:0007669"/>
    <property type="project" value="UniProtKB-KW"/>
</dbReference>
<dbReference type="GO" id="GO:0005737">
    <property type="term" value="C:cytoplasm"/>
    <property type="evidence" value="ECO:0007669"/>
    <property type="project" value="InterPro"/>
</dbReference>
<dbReference type="PANTHER" id="PTHR23090">
    <property type="entry name" value="NH 3 /GLUTAMINE-DEPENDENT NAD + SYNTHETASE"/>
    <property type="match status" value="1"/>
</dbReference>
<dbReference type="InterPro" id="IPR003694">
    <property type="entry name" value="NAD_synthase"/>
</dbReference>
<accession>A0AA41V0X3</accession>
<evidence type="ECO:0000256" key="5">
    <source>
        <dbReference type="ARBA" id="ARBA00022741"/>
    </source>
</evidence>
<keyword evidence="6" id="KW-0067">ATP-binding</keyword>
<dbReference type="GO" id="GO:0003952">
    <property type="term" value="F:NAD+ synthase (glutamine-hydrolyzing) activity"/>
    <property type="evidence" value="ECO:0007669"/>
    <property type="project" value="UniProtKB-EC"/>
</dbReference>
<dbReference type="GO" id="GO:0004359">
    <property type="term" value="F:glutaminase activity"/>
    <property type="evidence" value="ECO:0007669"/>
    <property type="project" value="InterPro"/>
</dbReference>
<dbReference type="EMBL" id="JAJJMA010069056">
    <property type="protein sequence ID" value="MCL7027512.1"/>
    <property type="molecule type" value="Genomic_DNA"/>
</dbReference>
<dbReference type="InterPro" id="IPR014729">
    <property type="entry name" value="Rossmann-like_a/b/a_fold"/>
</dbReference>